<organism evidence="2">
    <name type="scientific">bioreactor metagenome</name>
    <dbReference type="NCBI Taxonomy" id="1076179"/>
    <lineage>
        <taxon>unclassified sequences</taxon>
        <taxon>metagenomes</taxon>
        <taxon>ecological metagenomes</taxon>
    </lineage>
</organism>
<evidence type="ECO:0000313" key="2">
    <source>
        <dbReference type="EMBL" id="MPM02957.1"/>
    </source>
</evidence>
<reference evidence="2" key="1">
    <citation type="submission" date="2019-08" db="EMBL/GenBank/DDBJ databases">
        <authorList>
            <person name="Kucharzyk K."/>
            <person name="Murdoch R.W."/>
            <person name="Higgins S."/>
            <person name="Loffler F."/>
        </authorList>
    </citation>
    <scope>NUCLEOTIDE SEQUENCE</scope>
</reference>
<protein>
    <submittedName>
        <fullName evidence="2">Uncharacterized protein</fullName>
    </submittedName>
</protein>
<gene>
    <name evidence="2" type="ORF">SDC9_49216</name>
</gene>
<name>A0A644WHA0_9ZZZZ</name>
<feature type="compositionally biased region" description="Acidic residues" evidence="1">
    <location>
        <begin position="72"/>
        <end position="83"/>
    </location>
</feature>
<comment type="caution">
    <text evidence="2">The sequence shown here is derived from an EMBL/GenBank/DDBJ whole genome shotgun (WGS) entry which is preliminary data.</text>
</comment>
<accession>A0A644WHA0</accession>
<dbReference type="AlphaFoldDB" id="A0A644WHA0"/>
<sequence length="200" mass="21672">MRCTSRNLFVTILLCSLLLPYLAACSPQGSAGSPSPSESSSPSPTAAASETPAASPETAGPEATGPSAEPVEIVDPDAVDPMEPDWYYEETEEPVRDTPAMITAFSTIPREPSTITIWTTDSPNSVCPPEPAVGKATIPIVCHSETIKQPKNHKKPGQKPGFLIYPCNLGHFFLLVSMPQCRIRCSYLIFRYPICLHRIK</sequence>
<feature type="compositionally biased region" description="Low complexity" evidence="1">
    <location>
        <begin position="27"/>
        <end position="59"/>
    </location>
</feature>
<feature type="region of interest" description="Disordered" evidence="1">
    <location>
        <begin position="27"/>
        <end position="83"/>
    </location>
</feature>
<dbReference type="EMBL" id="VSSQ01000911">
    <property type="protein sequence ID" value="MPM02957.1"/>
    <property type="molecule type" value="Genomic_DNA"/>
</dbReference>
<evidence type="ECO:0000256" key="1">
    <source>
        <dbReference type="SAM" id="MobiDB-lite"/>
    </source>
</evidence>
<proteinExistence type="predicted"/>